<dbReference type="OrthoDB" id="8437302at2"/>
<dbReference type="RefSeq" id="WP_160622308.1">
    <property type="nucleotide sequence ID" value="NZ_CP028271.1"/>
</dbReference>
<evidence type="ECO:0000256" key="2">
    <source>
        <dbReference type="ARBA" id="ARBA00023015"/>
    </source>
</evidence>
<dbReference type="GO" id="GO:0000976">
    <property type="term" value="F:transcription cis-regulatory region binding"/>
    <property type="evidence" value="ECO:0007669"/>
    <property type="project" value="TreeGrafter"/>
</dbReference>
<evidence type="ECO:0000313" key="6">
    <source>
        <dbReference type="EMBL" id="QHM72435.1"/>
    </source>
</evidence>
<protein>
    <submittedName>
        <fullName evidence="6">Virulence genes transcriptional activator</fullName>
    </submittedName>
</protein>
<dbReference type="InterPro" id="IPR036388">
    <property type="entry name" value="WH-like_DNA-bd_sf"/>
</dbReference>
<dbReference type="Gene3D" id="1.10.10.10">
    <property type="entry name" value="Winged helix-like DNA-binding domain superfamily/Winged helix DNA-binding domain"/>
    <property type="match status" value="1"/>
</dbReference>
<proteinExistence type="inferred from homology"/>
<name>A0A6P1Q3K6_9GAMM</name>
<evidence type="ECO:0000256" key="3">
    <source>
        <dbReference type="ARBA" id="ARBA00023125"/>
    </source>
</evidence>
<dbReference type="KEGG" id="mint:C7M51_02747"/>
<comment type="similarity">
    <text evidence="1">Belongs to the LysR transcriptional regulatory family.</text>
</comment>
<dbReference type="GO" id="GO:0003700">
    <property type="term" value="F:DNA-binding transcription factor activity"/>
    <property type="evidence" value="ECO:0007669"/>
    <property type="project" value="InterPro"/>
</dbReference>
<sequence>MFITRAMRVFIILYEEKNLKSAADKLCLTVPPITRMLKLTEEWLGEQLFILERNRLIPTEAADNVYQQLYPHYSALTQFHHPTAERDFRISSPQAGHSLMADLLAKCQPALPKKNTIRYAGNMHTDDDIFISLQPTVLLPNFEIFRADQMLELHYVSSGEDDWKDKPVLFEHNLDQLPAFRHVLDEMYQCGHNRQTRRIDNAVWLKEAYENGEGLLFRRPEKATDGSRTLPFILHLSLSIYINTLKRDLRHETFLTCIKKSLNYFQ</sequence>
<organism evidence="6 7">
    <name type="scientific">Mixta intestinalis</name>
    <dbReference type="NCBI Taxonomy" id="1615494"/>
    <lineage>
        <taxon>Bacteria</taxon>
        <taxon>Pseudomonadati</taxon>
        <taxon>Pseudomonadota</taxon>
        <taxon>Gammaproteobacteria</taxon>
        <taxon>Enterobacterales</taxon>
        <taxon>Erwiniaceae</taxon>
        <taxon>Mixta</taxon>
    </lineage>
</organism>
<evidence type="ECO:0000256" key="1">
    <source>
        <dbReference type="ARBA" id="ARBA00009437"/>
    </source>
</evidence>
<dbReference type="PANTHER" id="PTHR30126">
    <property type="entry name" value="HTH-TYPE TRANSCRIPTIONAL REGULATOR"/>
    <property type="match status" value="1"/>
</dbReference>
<dbReference type="Pfam" id="PF00126">
    <property type="entry name" value="HTH_1"/>
    <property type="match status" value="1"/>
</dbReference>
<reference evidence="6 7" key="1">
    <citation type="submission" date="2018-03" db="EMBL/GenBank/DDBJ databases">
        <title>Pantoea intestinalis SRCM103226 isolated form the mealworm.</title>
        <authorList>
            <person name="Jeong D.-Y."/>
            <person name="Kim J.W."/>
        </authorList>
    </citation>
    <scope>NUCLEOTIDE SEQUENCE [LARGE SCALE GENOMIC DNA]</scope>
    <source>
        <strain evidence="6 7">SRCM103226</strain>
    </source>
</reference>
<dbReference type="Proteomes" id="UP000464053">
    <property type="component" value="Chromosome"/>
</dbReference>
<dbReference type="PROSITE" id="PS50931">
    <property type="entry name" value="HTH_LYSR"/>
    <property type="match status" value="1"/>
</dbReference>
<accession>A0A6P1Q3K6</accession>
<dbReference type="InterPro" id="IPR000847">
    <property type="entry name" value="LysR_HTH_N"/>
</dbReference>
<dbReference type="AlphaFoldDB" id="A0A6P1Q3K6"/>
<evidence type="ECO:0000313" key="7">
    <source>
        <dbReference type="Proteomes" id="UP000464053"/>
    </source>
</evidence>
<evidence type="ECO:0000256" key="4">
    <source>
        <dbReference type="ARBA" id="ARBA00023163"/>
    </source>
</evidence>
<evidence type="ECO:0000259" key="5">
    <source>
        <dbReference type="PROSITE" id="PS50931"/>
    </source>
</evidence>
<keyword evidence="4" id="KW-0804">Transcription</keyword>
<gene>
    <name evidence="6" type="primary">mkaC</name>
    <name evidence="6" type="ORF">C7M51_02747</name>
</gene>
<dbReference type="SUPFAM" id="SSF46785">
    <property type="entry name" value="Winged helix' DNA-binding domain"/>
    <property type="match status" value="1"/>
</dbReference>
<dbReference type="InterPro" id="IPR036390">
    <property type="entry name" value="WH_DNA-bd_sf"/>
</dbReference>
<keyword evidence="3" id="KW-0238">DNA-binding</keyword>
<dbReference type="EMBL" id="CP028271">
    <property type="protein sequence ID" value="QHM72435.1"/>
    <property type="molecule type" value="Genomic_DNA"/>
</dbReference>
<keyword evidence="2" id="KW-0805">Transcription regulation</keyword>
<feature type="domain" description="HTH lysR-type" evidence="5">
    <location>
        <begin position="2"/>
        <end position="59"/>
    </location>
</feature>
<dbReference type="PANTHER" id="PTHR30126:SF40">
    <property type="entry name" value="HTH-TYPE TRANSCRIPTIONAL REGULATOR GLTR"/>
    <property type="match status" value="1"/>
</dbReference>
<keyword evidence="7" id="KW-1185">Reference proteome</keyword>